<evidence type="ECO:0000256" key="1">
    <source>
        <dbReference type="SAM" id="SignalP"/>
    </source>
</evidence>
<evidence type="ECO:0000313" key="3">
    <source>
        <dbReference type="Proteomes" id="UP000009168"/>
    </source>
</evidence>
<feature type="chain" id="PRO_5004201116" description="Transmembrane protein" evidence="1">
    <location>
        <begin position="27"/>
        <end position="895"/>
    </location>
</feature>
<protein>
    <recommendedName>
        <fullName evidence="4">Transmembrane protein</fullName>
    </recommendedName>
</protein>
<feature type="signal peptide" evidence="1">
    <location>
        <begin position="1"/>
        <end position="26"/>
    </location>
</feature>
<dbReference type="EMBL" id="GG662825">
    <property type="protein sequence ID" value="EAR89022.2"/>
    <property type="molecule type" value="Genomic_DNA"/>
</dbReference>
<dbReference type="OrthoDB" id="10045365at2759"/>
<dbReference type="HOGENOM" id="CLU_907590_0_0_1"/>
<organism evidence="2 3">
    <name type="scientific">Tetrahymena thermophila (strain SB210)</name>
    <dbReference type="NCBI Taxonomy" id="312017"/>
    <lineage>
        <taxon>Eukaryota</taxon>
        <taxon>Sar</taxon>
        <taxon>Alveolata</taxon>
        <taxon>Ciliophora</taxon>
        <taxon>Intramacronucleata</taxon>
        <taxon>Oligohymenophorea</taxon>
        <taxon>Hymenostomatida</taxon>
        <taxon>Tetrahymenina</taxon>
        <taxon>Tetrahymenidae</taxon>
        <taxon>Tetrahymena</taxon>
    </lineage>
</organism>
<dbReference type="AlphaFoldDB" id="Q22UV4"/>
<name>Q22UV4_TETTS</name>
<keyword evidence="3" id="KW-1185">Reference proteome</keyword>
<dbReference type="RefSeq" id="XP_001009267.2">
    <property type="nucleotide sequence ID" value="XM_001009267.2"/>
</dbReference>
<dbReference type="Gene3D" id="2.10.220.10">
    <property type="entry name" value="Hormone Receptor, Insulin-like Growth Factor Receptor 1, Chain A, domain 2"/>
    <property type="match status" value="1"/>
</dbReference>
<proteinExistence type="predicted"/>
<accession>Q22UV4</accession>
<dbReference type="GeneID" id="7840304"/>
<reference evidence="3" key="1">
    <citation type="journal article" date="2006" name="PLoS Biol.">
        <title>Macronuclear genome sequence of the ciliate Tetrahymena thermophila, a model eukaryote.</title>
        <authorList>
            <person name="Eisen J.A."/>
            <person name="Coyne R.S."/>
            <person name="Wu M."/>
            <person name="Wu D."/>
            <person name="Thiagarajan M."/>
            <person name="Wortman J.R."/>
            <person name="Badger J.H."/>
            <person name="Ren Q."/>
            <person name="Amedeo P."/>
            <person name="Jones K.M."/>
            <person name="Tallon L.J."/>
            <person name="Delcher A.L."/>
            <person name="Salzberg S.L."/>
            <person name="Silva J.C."/>
            <person name="Haas B.J."/>
            <person name="Majoros W.H."/>
            <person name="Farzad M."/>
            <person name="Carlton J.M."/>
            <person name="Smith R.K. Jr."/>
            <person name="Garg J."/>
            <person name="Pearlman R.E."/>
            <person name="Karrer K.M."/>
            <person name="Sun L."/>
            <person name="Manning G."/>
            <person name="Elde N.C."/>
            <person name="Turkewitz A.P."/>
            <person name="Asai D.J."/>
            <person name="Wilkes D.E."/>
            <person name="Wang Y."/>
            <person name="Cai H."/>
            <person name="Collins K."/>
            <person name="Stewart B.A."/>
            <person name="Lee S.R."/>
            <person name="Wilamowska K."/>
            <person name="Weinberg Z."/>
            <person name="Ruzzo W.L."/>
            <person name="Wloga D."/>
            <person name="Gaertig J."/>
            <person name="Frankel J."/>
            <person name="Tsao C.-C."/>
            <person name="Gorovsky M.A."/>
            <person name="Keeling P.J."/>
            <person name="Waller R.F."/>
            <person name="Patron N.J."/>
            <person name="Cherry J.M."/>
            <person name="Stover N.A."/>
            <person name="Krieger C.J."/>
            <person name="del Toro C."/>
            <person name="Ryder H.F."/>
            <person name="Williamson S.C."/>
            <person name="Barbeau R.A."/>
            <person name="Hamilton E.P."/>
            <person name="Orias E."/>
        </authorList>
    </citation>
    <scope>NUCLEOTIDE SEQUENCE [LARGE SCALE GENOMIC DNA]</scope>
    <source>
        <strain evidence="3">SB210</strain>
    </source>
</reference>
<dbReference type="SUPFAM" id="SSF57184">
    <property type="entry name" value="Growth factor receptor domain"/>
    <property type="match status" value="1"/>
</dbReference>
<evidence type="ECO:0008006" key="4">
    <source>
        <dbReference type="Google" id="ProtNLM"/>
    </source>
</evidence>
<keyword evidence="1" id="KW-0732">Signal</keyword>
<gene>
    <name evidence="2" type="ORF">TTHERM_00845770</name>
</gene>
<sequence length="895" mass="103951">MKIKISQKQLNLILASSILILKLVIAQQSFIECQAEQQFLEYSTQQCTTCLTYCQYCKDNVSCLACSKGTYLDLDLSCQISCQNGYFMDDNSQKCVQCSDSKCIKCKSTNQCTQCMQGYQVSPDGTTCLDVYCSDFYGQFDSLDNRCSLDGYFYFQNKIQINDNQEEQTQFVATNFNYSSQKQDSYGDLIDIQIISVFSQTFVIGIKYYQIVIYDFQNMKSIYTANFSQPVQQIKLIKNQLFLLIGQYIETQNYYSNIQIIQLDMANFKQKQIYYSTDQYQELILEQDQLFLKSNSYCYILLLKSLQIQQLYIKDMNAFSYFQNEGILLISSLDPNIVYFTNNQFTSFNQVILPIEENFKLISLSHPQSIIITLSNDNTILKVYNLSQNFDNDNQIQYQLGSVIQQINYSNQEIQQNEIQNAIYLISDKDIQVWISSNLQIQIELISSDTQYFIREQSIIIKNNQELIVYDSSFSQIKFSIPFSSQITQMQFFKNSILFSVGNDIQVISLDEQGKQTYIYQSFAFNNNIQHTYGKVQQIIFDQITNQKIILILEYNFQIYQLSKFDKTFNLSIGSKIQNSLLFGRTLYVISSNQIVETNIDNYNVLIHTYNTNYIMLVNQDSLGLVLKCTSNDDQSQYLITVDQQNNFSSIYLLQDNNLNIIAKEGQILIFSDSNIRILDYNFQEKVQLQPQYQIQNIYLIDGIYSILWQNNQISIIQSQNANNPPVVNSFFIGVTVVSVMYSSATKKLLVLNAQPGSQTRQTFQYYNLQNPLNQQIDTTSISLSEIDLIVYSYCFSIVQNVVQYLDLSTKGTEYTQITFQNQVSTVESINQQNLFLIRFLNVKNIYSLIDQLIKEKQKIISIFFIHSQFLENKIFLTIKIQGSTQLMWNNTLMV</sequence>
<dbReference type="Proteomes" id="UP000009168">
    <property type="component" value="Unassembled WGS sequence"/>
</dbReference>
<dbReference type="SUPFAM" id="SSF82171">
    <property type="entry name" value="DPP6 N-terminal domain-like"/>
    <property type="match status" value="1"/>
</dbReference>
<dbReference type="KEGG" id="tet:TTHERM_00845770"/>
<dbReference type="InterPro" id="IPR009030">
    <property type="entry name" value="Growth_fac_rcpt_cys_sf"/>
</dbReference>
<evidence type="ECO:0000313" key="2">
    <source>
        <dbReference type="EMBL" id="EAR89022.2"/>
    </source>
</evidence>
<dbReference type="InParanoid" id="Q22UV4"/>